<keyword evidence="5" id="KW-0963">Cytoplasm</keyword>
<dbReference type="AlphaFoldDB" id="A0AAD4E792"/>
<gene>
    <name evidence="7" type="ORF">F5891DRAFT_979836</name>
</gene>
<organism evidence="7 8">
    <name type="scientific">Suillus fuscotomentosus</name>
    <dbReference type="NCBI Taxonomy" id="1912939"/>
    <lineage>
        <taxon>Eukaryota</taxon>
        <taxon>Fungi</taxon>
        <taxon>Dikarya</taxon>
        <taxon>Basidiomycota</taxon>
        <taxon>Agaricomycotina</taxon>
        <taxon>Agaricomycetes</taxon>
        <taxon>Agaricomycetidae</taxon>
        <taxon>Boletales</taxon>
        <taxon>Suillineae</taxon>
        <taxon>Suillaceae</taxon>
        <taxon>Suillus</taxon>
    </lineage>
</organism>
<evidence type="ECO:0000256" key="1">
    <source>
        <dbReference type="ARBA" id="ARBA00005290"/>
    </source>
</evidence>
<keyword evidence="3 5" id="KW-0378">Hydrolase</keyword>
<evidence type="ECO:0000256" key="6">
    <source>
        <dbReference type="SAM" id="MobiDB-lite"/>
    </source>
</evidence>
<dbReference type="EC" id="3.6.5.-" evidence="5"/>
<protein>
    <recommendedName>
        <fullName evidence="5">GPN-loop GTPase</fullName>
        <ecNumber evidence="5">3.6.5.-</ecNumber>
    </recommendedName>
</protein>
<sequence>MSLDGWDTNNARNCLADRGHQQHYTSMQLRPLRITQPRHLLFEIVFDQSAPAAFQSNQITVSCNFVPGLYAIRSQYASRFALYNWTYRLGPTYHPHVSTTHLLGQTELFTWSASGTIITDAIASSPPTVVAYIIDTPRATAPVTFMSNIVYACRQNCHSSLSLTLLPDPGIPQHADVDCIQSRCEHQSSGVGTASINFEQTSKRDNLTESERYQPAQSFSRSDKPDHIFRHYH</sequence>
<dbReference type="PANTHER" id="PTHR21231">
    <property type="entry name" value="XPA-BINDING PROTEIN 1-RELATED"/>
    <property type="match status" value="1"/>
</dbReference>
<dbReference type="InterPro" id="IPR004130">
    <property type="entry name" value="Gpn"/>
</dbReference>
<dbReference type="Proteomes" id="UP001195769">
    <property type="component" value="Unassembled WGS sequence"/>
</dbReference>
<feature type="compositionally biased region" description="Polar residues" evidence="6">
    <location>
        <begin position="191"/>
        <end position="200"/>
    </location>
</feature>
<dbReference type="GO" id="GO:0003924">
    <property type="term" value="F:GTPase activity"/>
    <property type="evidence" value="ECO:0007669"/>
    <property type="project" value="TreeGrafter"/>
</dbReference>
<keyword evidence="2 5" id="KW-0547">Nucleotide-binding</keyword>
<dbReference type="GeneID" id="64671237"/>
<comment type="similarity">
    <text evidence="1 5">Belongs to the GPN-loop GTPase family.</text>
</comment>
<dbReference type="RefSeq" id="XP_041226512.1">
    <property type="nucleotide sequence ID" value="XM_041376939.1"/>
</dbReference>
<evidence type="ECO:0000256" key="2">
    <source>
        <dbReference type="ARBA" id="ARBA00022741"/>
    </source>
</evidence>
<evidence type="ECO:0000256" key="5">
    <source>
        <dbReference type="RuleBase" id="RU365059"/>
    </source>
</evidence>
<dbReference type="GO" id="GO:0005525">
    <property type="term" value="F:GTP binding"/>
    <property type="evidence" value="ECO:0007669"/>
    <property type="project" value="UniProtKB-KW"/>
</dbReference>
<comment type="subcellular location">
    <subcellularLocation>
        <location evidence="5">Cytoplasm</location>
    </subcellularLocation>
    <subcellularLocation>
        <location evidence="5">Nucleus</location>
    </subcellularLocation>
</comment>
<feature type="compositionally biased region" description="Basic and acidic residues" evidence="6">
    <location>
        <begin position="201"/>
        <end position="212"/>
    </location>
</feature>
<evidence type="ECO:0000313" key="7">
    <source>
        <dbReference type="EMBL" id="KAG1900936.1"/>
    </source>
</evidence>
<evidence type="ECO:0000256" key="4">
    <source>
        <dbReference type="ARBA" id="ARBA00023134"/>
    </source>
</evidence>
<reference evidence="7" key="1">
    <citation type="journal article" date="2020" name="New Phytol.">
        <title>Comparative genomics reveals dynamic genome evolution in host specialist ectomycorrhizal fungi.</title>
        <authorList>
            <person name="Lofgren L.A."/>
            <person name="Nguyen N.H."/>
            <person name="Vilgalys R."/>
            <person name="Ruytinx J."/>
            <person name="Liao H.L."/>
            <person name="Branco S."/>
            <person name="Kuo A."/>
            <person name="LaButti K."/>
            <person name="Lipzen A."/>
            <person name="Andreopoulos W."/>
            <person name="Pangilinan J."/>
            <person name="Riley R."/>
            <person name="Hundley H."/>
            <person name="Na H."/>
            <person name="Barry K."/>
            <person name="Grigoriev I.V."/>
            <person name="Stajich J.E."/>
            <person name="Kennedy P.G."/>
        </authorList>
    </citation>
    <scope>NUCLEOTIDE SEQUENCE</scope>
    <source>
        <strain evidence="7">FC203</strain>
    </source>
</reference>
<proteinExistence type="inferred from homology"/>
<feature type="region of interest" description="Disordered" evidence="6">
    <location>
        <begin position="191"/>
        <end position="225"/>
    </location>
</feature>
<comment type="function">
    <text evidence="5">Small GTPase required for proper nuclear import of RNA polymerase II (RNAPII). May act at an RNAP assembly step prior to nuclear import.</text>
</comment>
<dbReference type="EMBL" id="JABBWK010000024">
    <property type="protein sequence ID" value="KAG1900936.1"/>
    <property type="molecule type" value="Genomic_DNA"/>
</dbReference>
<evidence type="ECO:0000256" key="3">
    <source>
        <dbReference type="ARBA" id="ARBA00022801"/>
    </source>
</evidence>
<dbReference type="GO" id="GO:0005737">
    <property type="term" value="C:cytoplasm"/>
    <property type="evidence" value="ECO:0007669"/>
    <property type="project" value="UniProtKB-SubCell"/>
</dbReference>
<dbReference type="GO" id="GO:0005634">
    <property type="term" value="C:nucleus"/>
    <property type="evidence" value="ECO:0007669"/>
    <property type="project" value="UniProtKB-SubCell"/>
</dbReference>
<accession>A0AAD4E792</accession>
<dbReference type="Gene3D" id="3.40.50.300">
    <property type="entry name" value="P-loop containing nucleotide triphosphate hydrolases"/>
    <property type="match status" value="1"/>
</dbReference>
<keyword evidence="8" id="KW-1185">Reference proteome</keyword>
<dbReference type="Pfam" id="PF03029">
    <property type="entry name" value="ATP_bind_1"/>
    <property type="match status" value="1"/>
</dbReference>
<comment type="caution">
    <text evidence="7">The sequence shown here is derived from an EMBL/GenBank/DDBJ whole genome shotgun (WGS) entry which is preliminary data.</text>
</comment>
<dbReference type="InterPro" id="IPR027417">
    <property type="entry name" value="P-loop_NTPase"/>
</dbReference>
<dbReference type="PANTHER" id="PTHR21231:SF8">
    <property type="entry name" value="GPN-LOOP GTPASE 1"/>
    <property type="match status" value="1"/>
</dbReference>
<name>A0AAD4E792_9AGAM</name>
<keyword evidence="4 5" id="KW-0342">GTP-binding</keyword>
<evidence type="ECO:0000313" key="8">
    <source>
        <dbReference type="Proteomes" id="UP001195769"/>
    </source>
</evidence>
<comment type="subunit">
    <text evidence="5">Binds to RNA polymerase II.</text>
</comment>